<dbReference type="EMBL" id="CAMKVN010005289">
    <property type="protein sequence ID" value="CAI2188593.1"/>
    <property type="molecule type" value="Genomic_DNA"/>
</dbReference>
<evidence type="ECO:0000313" key="4">
    <source>
        <dbReference type="Proteomes" id="UP001153678"/>
    </source>
</evidence>
<keyword evidence="4" id="KW-1185">Reference proteome</keyword>
<name>A0A9W4X5S8_9GLOM</name>
<reference evidence="3" key="1">
    <citation type="submission" date="2022-08" db="EMBL/GenBank/DDBJ databases">
        <authorList>
            <person name="Kallberg Y."/>
            <person name="Tangrot J."/>
            <person name="Rosling A."/>
        </authorList>
    </citation>
    <scope>NUCLEOTIDE SEQUENCE</scope>
    <source>
        <strain evidence="3">Wild A</strain>
    </source>
</reference>
<evidence type="ECO:0000313" key="3">
    <source>
        <dbReference type="EMBL" id="CAI2188593.1"/>
    </source>
</evidence>
<protein>
    <submittedName>
        <fullName evidence="3">9779_t:CDS:1</fullName>
    </submittedName>
</protein>
<gene>
    <name evidence="3" type="ORF">FWILDA_LOCUS13657</name>
</gene>
<dbReference type="AlphaFoldDB" id="A0A9W4X5S8"/>
<sequence>MSSIREEQLPRVILPSVLRRSTIFSTKENLPKSSQVTKARRVTQLPVNNVSNTLKRPIYAATPGSRAPTTVKKPVERLEALTTARKEALNNHSLVKSLPQSTLNASKIQPPQGNKSLNRASSFARKSNGTKTTRSKIVHENKNKGPIRLPNLQKSNVLTSGNPLTRLTRVNPNLNRPLRNMVTLAQKTQKPGISKVNTISSVRSRQAVTLKDTQIQFKPNPISLQEILSSRTSSDVAKKRETLLGRRLNSKSSTAPGKLSMSRSRMSYSYRVEKPREARASIFSGALRVPRNSVKKNSRNTLIGKDMPCRKLSTIRELSFRPDQSKYISKNPADQSLVSRGAFRMLAQRLPTPALRHTTTSFIDQGDRTQRKPTEQNLTTIHEVSLTRQVINTQLPAKVGNSEKTVESLVNPLRRMSIRRLSRKSSLINDNTFSQSMSLSLSKQRDSFASINNTLPKVCVDEKKIIPSNKENNSQQNTNILTPAATLTMRRPSQITNQVLIRTLKDNQKTPTVKEIESSKNEDLLTLAASIPLPQSPYDDKEVCLTKESYNNNFSSDVEKARLYEELEELEKQLEQEISEDMSEIL</sequence>
<organism evidence="3 4">
    <name type="scientific">Funneliformis geosporum</name>
    <dbReference type="NCBI Taxonomy" id="1117311"/>
    <lineage>
        <taxon>Eukaryota</taxon>
        <taxon>Fungi</taxon>
        <taxon>Fungi incertae sedis</taxon>
        <taxon>Mucoromycota</taxon>
        <taxon>Glomeromycotina</taxon>
        <taxon>Glomeromycetes</taxon>
        <taxon>Glomerales</taxon>
        <taxon>Glomeraceae</taxon>
        <taxon>Funneliformis</taxon>
    </lineage>
</organism>
<feature type="compositionally biased region" description="Polar residues" evidence="2">
    <location>
        <begin position="102"/>
        <end position="132"/>
    </location>
</feature>
<proteinExistence type="predicted"/>
<dbReference type="Proteomes" id="UP001153678">
    <property type="component" value="Unassembled WGS sequence"/>
</dbReference>
<feature type="coiled-coil region" evidence="1">
    <location>
        <begin position="557"/>
        <end position="584"/>
    </location>
</feature>
<accession>A0A9W4X5S8</accession>
<feature type="region of interest" description="Disordered" evidence="2">
    <location>
        <begin position="102"/>
        <end position="135"/>
    </location>
</feature>
<keyword evidence="1" id="KW-0175">Coiled coil</keyword>
<evidence type="ECO:0000256" key="2">
    <source>
        <dbReference type="SAM" id="MobiDB-lite"/>
    </source>
</evidence>
<evidence type="ECO:0000256" key="1">
    <source>
        <dbReference type="SAM" id="Coils"/>
    </source>
</evidence>
<comment type="caution">
    <text evidence="3">The sequence shown here is derived from an EMBL/GenBank/DDBJ whole genome shotgun (WGS) entry which is preliminary data.</text>
</comment>
<dbReference type="OrthoDB" id="2448638at2759"/>